<dbReference type="GO" id="GO:0016020">
    <property type="term" value="C:membrane"/>
    <property type="evidence" value="ECO:0007669"/>
    <property type="project" value="UniProtKB-SubCell"/>
</dbReference>
<evidence type="ECO:0000313" key="8">
    <source>
        <dbReference type="Proteomes" id="UP001309876"/>
    </source>
</evidence>
<name>A0AAN7SVM1_9EURO</name>
<dbReference type="InterPro" id="IPR051694">
    <property type="entry name" value="Immunoregulatory_rcpt-like"/>
</dbReference>
<protein>
    <submittedName>
        <fullName evidence="7">Uncharacterized protein</fullName>
    </submittedName>
</protein>
<feature type="transmembrane region" description="Helical" evidence="6">
    <location>
        <begin position="170"/>
        <end position="191"/>
    </location>
</feature>
<dbReference type="GO" id="GO:0071944">
    <property type="term" value="C:cell periphery"/>
    <property type="evidence" value="ECO:0007669"/>
    <property type="project" value="UniProtKB-ARBA"/>
</dbReference>
<evidence type="ECO:0000256" key="5">
    <source>
        <dbReference type="SAM" id="MobiDB-lite"/>
    </source>
</evidence>
<evidence type="ECO:0000256" key="6">
    <source>
        <dbReference type="SAM" id="Phobius"/>
    </source>
</evidence>
<evidence type="ECO:0000256" key="2">
    <source>
        <dbReference type="ARBA" id="ARBA00022692"/>
    </source>
</evidence>
<accession>A0AAN7SVM1</accession>
<keyword evidence="2 6" id="KW-0812">Transmembrane</keyword>
<evidence type="ECO:0000313" key="7">
    <source>
        <dbReference type="EMBL" id="KAK5082069.1"/>
    </source>
</evidence>
<keyword evidence="4 6" id="KW-0472">Membrane</keyword>
<feature type="compositionally biased region" description="Low complexity" evidence="5">
    <location>
        <begin position="134"/>
        <end position="155"/>
    </location>
</feature>
<dbReference type="AlphaFoldDB" id="A0AAN7SVM1"/>
<reference evidence="7 8" key="1">
    <citation type="submission" date="2023-08" db="EMBL/GenBank/DDBJ databases">
        <title>Black Yeasts Isolated from many extreme environments.</title>
        <authorList>
            <person name="Coleine C."/>
            <person name="Stajich J.E."/>
            <person name="Selbmann L."/>
        </authorList>
    </citation>
    <scope>NUCLEOTIDE SEQUENCE [LARGE SCALE GENOMIC DNA]</scope>
    <source>
        <strain evidence="7 8">CCFEE 5910</strain>
    </source>
</reference>
<feature type="region of interest" description="Disordered" evidence="5">
    <location>
        <begin position="200"/>
        <end position="219"/>
    </location>
</feature>
<keyword evidence="8" id="KW-1185">Reference proteome</keyword>
<evidence type="ECO:0000256" key="4">
    <source>
        <dbReference type="ARBA" id="ARBA00023136"/>
    </source>
</evidence>
<comment type="subcellular location">
    <subcellularLocation>
        <location evidence="1">Membrane</location>
        <topology evidence="1">Single-pass membrane protein</topology>
    </subcellularLocation>
</comment>
<dbReference type="PANTHER" id="PTHR15549:SF30">
    <property type="entry name" value="MID2 DOMAIN-CONTAINING PROTEIN"/>
    <property type="match status" value="1"/>
</dbReference>
<dbReference type="PANTHER" id="PTHR15549">
    <property type="entry name" value="PAIRED IMMUNOGLOBULIN-LIKE TYPE 2 RECEPTOR"/>
    <property type="match status" value="1"/>
</dbReference>
<proteinExistence type="predicted"/>
<feature type="compositionally biased region" description="Polar residues" evidence="5">
    <location>
        <begin position="201"/>
        <end position="216"/>
    </location>
</feature>
<organism evidence="7 8">
    <name type="scientific">Lithohypha guttulata</name>
    <dbReference type="NCBI Taxonomy" id="1690604"/>
    <lineage>
        <taxon>Eukaryota</taxon>
        <taxon>Fungi</taxon>
        <taxon>Dikarya</taxon>
        <taxon>Ascomycota</taxon>
        <taxon>Pezizomycotina</taxon>
        <taxon>Eurotiomycetes</taxon>
        <taxon>Chaetothyriomycetidae</taxon>
        <taxon>Chaetothyriales</taxon>
        <taxon>Trichomeriaceae</taxon>
        <taxon>Lithohypha</taxon>
    </lineage>
</organism>
<keyword evidence="3 6" id="KW-1133">Transmembrane helix</keyword>
<feature type="region of interest" description="Disordered" evidence="5">
    <location>
        <begin position="132"/>
        <end position="158"/>
    </location>
</feature>
<dbReference type="CDD" id="cd12087">
    <property type="entry name" value="TM_EGFR-like"/>
    <property type="match status" value="1"/>
</dbReference>
<sequence length="259" mass="28095">MQSYRKTFNVLRYWTSSSSMVQQLRLMSSEGYMSWKRCSSLEAELHGSNLAGSCMPQTLPVQTKQRIDNVVRTCQDLLANEQYDAADGDAIADVQVTACYDGSFCYGSGNNGGCSQGQGVFIDYATGEQITSQPSNSASADASPTATTPLLSTSSVTAGDSHGLSTAAKAGTGVGVGIPVLIVITVVFLWYRRRKRDHLLNTGSSDEQGHSQSMMERSNKNHHENNLIDILDQPIELPIAPAQPSWNSIDRRKPINELA</sequence>
<evidence type="ECO:0000256" key="1">
    <source>
        <dbReference type="ARBA" id="ARBA00004167"/>
    </source>
</evidence>
<dbReference type="Proteomes" id="UP001309876">
    <property type="component" value="Unassembled WGS sequence"/>
</dbReference>
<evidence type="ECO:0000256" key="3">
    <source>
        <dbReference type="ARBA" id="ARBA00022989"/>
    </source>
</evidence>
<gene>
    <name evidence="7" type="ORF">LTR05_007211</name>
</gene>
<comment type="caution">
    <text evidence="7">The sequence shown here is derived from an EMBL/GenBank/DDBJ whole genome shotgun (WGS) entry which is preliminary data.</text>
</comment>
<dbReference type="EMBL" id="JAVRRJ010000008">
    <property type="protein sequence ID" value="KAK5082069.1"/>
    <property type="molecule type" value="Genomic_DNA"/>
</dbReference>